<evidence type="ECO:0000313" key="1">
    <source>
        <dbReference type="EMBL" id="KAJ0099219.1"/>
    </source>
</evidence>
<accession>A0ACC1BJV6</accession>
<proteinExistence type="predicted"/>
<gene>
    <name evidence="1" type="ORF">Patl1_22214</name>
</gene>
<comment type="caution">
    <text evidence="1">The sequence shown here is derived from an EMBL/GenBank/DDBJ whole genome shotgun (WGS) entry which is preliminary data.</text>
</comment>
<keyword evidence="2" id="KW-1185">Reference proteome</keyword>
<name>A0ACC1BJV6_9ROSI</name>
<sequence>MLKYFLILKSSNGDWPTAFRLVCSSAVARLESTISHLQSQNGSQSVLDDPSFEDCIIVITLVFRPATNKDHYNVNREEEEEEEEEW</sequence>
<dbReference type="EMBL" id="CM047900">
    <property type="protein sequence ID" value="KAJ0099219.1"/>
    <property type="molecule type" value="Genomic_DNA"/>
</dbReference>
<evidence type="ECO:0000313" key="2">
    <source>
        <dbReference type="Proteomes" id="UP001164250"/>
    </source>
</evidence>
<protein>
    <submittedName>
        <fullName evidence="1">Uncharacterized protein</fullName>
    </submittedName>
</protein>
<dbReference type="Proteomes" id="UP001164250">
    <property type="component" value="Chromosome 4"/>
</dbReference>
<reference evidence="2" key="1">
    <citation type="journal article" date="2023" name="G3 (Bethesda)">
        <title>Genome assembly and association tests identify interacting loci associated with vigor, precocity, and sex in interspecific pistachio rootstocks.</title>
        <authorList>
            <person name="Palmer W."/>
            <person name="Jacygrad E."/>
            <person name="Sagayaradj S."/>
            <person name="Cavanaugh K."/>
            <person name="Han R."/>
            <person name="Bertier L."/>
            <person name="Beede B."/>
            <person name="Kafkas S."/>
            <person name="Golino D."/>
            <person name="Preece J."/>
            <person name="Michelmore R."/>
        </authorList>
    </citation>
    <scope>NUCLEOTIDE SEQUENCE [LARGE SCALE GENOMIC DNA]</scope>
</reference>
<organism evidence="1 2">
    <name type="scientific">Pistacia atlantica</name>
    <dbReference type="NCBI Taxonomy" id="434234"/>
    <lineage>
        <taxon>Eukaryota</taxon>
        <taxon>Viridiplantae</taxon>
        <taxon>Streptophyta</taxon>
        <taxon>Embryophyta</taxon>
        <taxon>Tracheophyta</taxon>
        <taxon>Spermatophyta</taxon>
        <taxon>Magnoliopsida</taxon>
        <taxon>eudicotyledons</taxon>
        <taxon>Gunneridae</taxon>
        <taxon>Pentapetalae</taxon>
        <taxon>rosids</taxon>
        <taxon>malvids</taxon>
        <taxon>Sapindales</taxon>
        <taxon>Anacardiaceae</taxon>
        <taxon>Pistacia</taxon>
    </lineage>
</organism>